<dbReference type="Gene3D" id="3.40.190.80">
    <property type="match status" value="1"/>
</dbReference>
<gene>
    <name evidence="6" type="ORF">RIL96_08805</name>
</gene>
<sequence>MTTTSRGRGSTPSPEELRRIARDAAAAVAPPLAEAFRAEVSARTKTSAHDLVTHHDERTEAELVELLTAAVPGSSVLGEEGGRHPGDSTAEGVPHVEWIIDPIDGTSNFVHGFDLFSVSIAAALDGEVVAGVVHAPAAGLVFTAARGAGARLKDARGCRTLAAPSPRAQGPESTMNLVTSYPAAEALHREGSAAAEAFAELVQTYATVRRLVSGALELCFAAAGWADVVLTVDAKPWDVAAAQLILREAGGTLVTCDDAGGTVSPAHLAPHTLGLAPGVQAPTAVRLLGEICARRS</sequence>
<proteinExistence type="predicted"/>
<accession>A0ABU2DTQ2</accession>
<name>A0ABU2DTQ2_9MICC</name>
<dbReference type="EC" id="3.1.3.25" evidence="2"/>
<evidence type="ECO:0000313" key="7">
    <source>
        <dbReference type="Proteomes" id="UP001251870"/>
    </source>
</evidence>
<comment type="catalytic activity">
    <reaction evidence="1">
        <text>a myo-inositol phosphate + H2O = myo-inositol + phosphate</text>
        <dbReference type="Rhea" id="RHEA:24056"/>
        <dbReference type="ChEBI" id="CHEBI:15377"/>
        <dbReference type="ChEBI" id="CHEBI:17268"/>
        <dbReference type="ChEBI" id="CHEBI:43474"/>
        <dbReference type="ChEBI" id="CHEBI:84139"/>
        <dbReference type="EC" id="3.1.3.25"/>
    </reaction>
</comment>
<dbReference type="InterPro" id="IPR000760">
    <property type="entry name" value="Inositol_monophosphatase-like"/>
</dbReference>
<dbReference type="PRINTS" id="PR00377">
    <property type="entry name" value="IMPHPHTASES"/>
</dbReference>
<protein>
    <recommendedName>
        <fullName evidence="2">inositol-phosphate phosphatase</fullName>
        <ecNumber evidence="2">3.1.3.25</ecNumber>
    </recommendedName>
</protein>
<dbReference type="PANTHER" id="PTHR20854">
    <property type="entry name" value="INOSITOL MONOPHOSPHATASE"/>
    <property type="match status" value="1"/>
</dbReference>
<dbReference type="InterPro" id="IPR020550">
    <property type="entry name" value="Inositol_monophosphatase_CS"/>
</dbReference>
<organism evidence="6 7">
    <name type="scientific">Nesterenkonia aerolata</name>
    <dbReference type="NCBI Taxonomy" id="3074079"/>
    <lineage>
        <taxon>Bacteria</taxon>
        <taxon>Bacillati</taxon>
        <taxon>Actinomycetota</taxon>
        <taxon>Actinomycetes</taxon>
        <taxon>Micrococcales</taxon>
        <taxon>Micrococcaceae</taxon>
        <taxon>Nesterenkonia</taxon>
    </lineage>
</organism>
<dbReference type="Gene3D" id="3.30.540.10">
    <property type="entry name" value="Fructose-1,6-Bisphosphatase, subunit A, domain 1"/>
    <property type="match status" value="1"/>
</dbReference>
<dbReference type="EMBL" id="JAVKGR010000009">
    <property type="protein sequence ID" value="MDR8019660.1"/>
    <property type="molecule type" value="Genomic_DNA"/>
</dbReference>
<dbReference type="Proteomes" id="UP001251870">
    <property type="component" value="Unassembled WGS sequence"/>
</dbReference>
<keyword evidence="7" id="KW-1185">Reference proteome</keyword>
<evidence type="ECO:0000256" key="4">
    <source>
        <dbReference type="ARBA" id="ARBA00022801"/>
    </source>
</evidence>
<reference evidence="6 7" key="1">
    <citation type="submission" date="2023-09" db="EMBL/GenBank/DDBJ databases">
        <title>Description of three actinobacteria isolated from air of manufacturing shop in a pharmaceutical factory.</title>
        <authorList>
            <person name="Zhang D.-F."/>
        </authorList>
    </citation>
    <scope>NUCLEOTIDE SEQUENCE [LARGE SCALE GENOMIC DNA]</scope>
    <source>
        <strain evidence="6 7">LY-0111</strain>
    </source>
</reference>
<dbReference type="PANTHER" id="PTHR20854:SF4">
    <property type="entry name" value="INOSITOL-1-MONOPHOSPHATASE-RELATED"/>
    <property type="match status" value="1"/>
</dbReference>
<keyword evidence="3" id="KW-0479">Metal-binding</keyword>
<keyword evidence="5" id="KW-0460">Magnesium</keyword>
<dbReference type="InterPro" id="IPR020583">
    <property type="entry name" value="Inositol_monoP_metal-BS"/>
</dbReference>
<dbReference type="SUPFAM" id="SSF56655">
    <property type="entry name" value="Carbohydrate phosphatase"/>
    <property type="match status" value="1"/>
</dbReference>
<evidence type="ECO:0000256" key="5">
    <source>
        <dbReference type="ARBA" id="ARBA00022842"/>
    </source>
</evidence>
<dbReference type="Pfam" id="PF00459">
    <property type="entry name" value="Inositol_P"/>
    <property type="match status" value="1"/>
</dbReference>
<evidence type="ECO:0000256" key="1">
    <source>
        <dbReference type="ARBA" id="ARBA00001033"/>
    </source>
</evidence>
<evidence type="ECO:0000256" key="2">
    <source>
        <dbReference type="ARBA" id="ARBA00013106"/>
    </source>
</evidence>
<comment type="caution">
    <text evidence="6">The sequence shown here is derived from an EMBL/GenBank/DDBJ whole genome shotgun (WGS) entry which is preliminary data.</text>
</comment>
<dbReference type="PROSITE" id="PS00629">
    <property type="entry name" value="IMP_1"/>
    <property type="match status" value="1"/>
</dbReference>
<evidence type="ECO:0000313" key="6">
    <source>
        <dbReference type="EMBL" id="MDR8019660.1"/>
    </source>
</evidence>
<keyword evidence="4" id="KW-0378">Hydrolase</keyword>
<dbReference type="RefSeq" id="WP_310548650.1">
    <property type="nucleotide sequence ID" value="NZ_JAVKGR010000009.1"/>
</dbReference>
<evidence type="ECO:0000256" key="3">
    <source>
        <dbReference type="ARBA" id="ARBA00022723"/>
    </source>
</evidence>
<dbReference type="PROSITE" id="PS00630">
    <property type="entry name" value="IMP_2"/>
    <property type="match status" value="1"/>
</dbReference>